<protein>
    <submittedName>
        <fullName evidence="3">Uncharacterized protein LOC113854200</fullName>
    </submittedName>
</protein>
<dbReference type="OrthoDB" id="1924946at2759"/>
<name>A0A8B8KCH5_ABRPR</name>
<reference evidence="2" key="1">
    <citation type="journal article" date="2019" name="Toxins">
        <title>Detection of Abrin-Like and Prepropulchellin-Like Toxin Genes and Transcripts Using Whole Genome Sequencing and Full-Length Transcript Sequencing of Abrus precatorius.</title>
        <authorList>
            <person name="Hovde B.T."/>
            <person name="Daligault H.E."/>
            <person name="Hanschen E.R."/>
            <person name="Kunde Y.A."/>
            <person name="Johnson M.B."/>
            <person name="Starkenburg S.R."/>
            <person name="Johnson S.L."/>
        </authorList>
    </citation>
    <scope>NUCLEOTIDE SEQUENCE [LARGE SCALE GENOMIC DNA]</scope>
</reference>
<dbReference type="PANTHER" id="PTHR33321:SF3">
    <property type="entry name" value="OS05G0582000 PROTEIN"/>
    <property type="match status" value="1"/>
</dbReference>
<evidence type="ECO:0000313" key="2">
    <source>
        <dbReference type="Proteomes" id="UP000694853"/>
    </source>
</evidence>
<evidence type="ECO:0000313" key="3">
    <source>
        <dbReference type="RefSeq" id="XP_027340888.1"/>
    </source>
</evidence>
<organism evidence="2 3">
    <name type="scientific">Abrus precatorius</name>
    <name type="common">Indian licorice</name>
    <name type="synonym">Glycine abrus</name>
    <dbReference type="NCBI Taxonomy" id="3816"/>
    <lineage>
        <taxon>Eukaryota</taxon>
        <taxon>Viridiplantae</taxon>
        <taxon>Streptophyta</taxon>
        <taxon>Embryophyta</taxon>
        <taxon>Tracheophyta</taxon>
        <taxon>Spermatophyta</taxon>
        <taxon>Magnoliopsida</taxon>
        <taxon>eudicotyledons</taxon>
        <taxon>Gunneridae</taxon>
        <taxon>Pentapetalae</taxon>
        <taxon>rosids</taxon>
        <taxon>fabids</taxon>
        <taxon>Fabales</taxon>
        <taxon>Fabaceae</taxon>
        <taxon>Papilionoideae</taxon>
        <taxon>50 kb inversion clade</taxon>
        <taxon>NPAAA clade</taxon>
        <taxon>indigoferoid/millettioid clade</taxon>
        <taxon>Abreae</taxon>
        <taxon>Abrus</taxon>
    </lineage>
</organism>
<evidence type="ECO:0000256" key="1">
    <source>
        <dbReference type="SAM" id="Phobius"/>
    </source>
</evidence>
<dbReference type="PANTHER" id="PTHR33321">
    <property type="match status" value="1"/>
</dbReference>
<dbReference type="Pfam" id="PF04450">
    <property type="entry name" value="BSP"/>
    <property type="match status" value="1"/>
</dbReference>
<reference evidence="3" key="2">
    <citation type="submission" date="2025-08" db="UniProtKB">
        <authorList>
            <consortium name="RefSeq"/>
        </authorList>
    </citation>
    <scope>IDENTIFICATION</scope>
    <source>
        <tissue evidence="3">Young leaves</tissue>
    </source>
</reference>
<dbReference type="AlphaFoldDB" id="A0A8B8KCH5"/>
<accession>A0A8B8KCH5</accession>
<dbReference type="GeneID" id="113854200"/>
<keyword evidence="1" id="KW-1133">Transmembrane helix</keyword>
<gene>
    <name evidence="3" type="primary">LOC113854200</name>
</gene>
<proteinExistence type="predicted"/>
<feature type="transmembrane region" description="Helical" evidence="1">
    <location>
        <begin position="42"/>
        <end position="61"/>
    </location>
</feature>
<keyword evidence="1" id="KW-0472">Membrane</keyword>
<dbReference type="Proteomes" id="UP000694853">
    <property type="component" value="Unplaced"/>
</dbReference>
<sequence length="301" mass="34211">MEEEDRHNLQPLIPFTTTTSYSHNPPYDTPKNPKHFNSDNNIILRILLVLTVAIISIWANYEASKTFDITIVNDAYDSPAGRRFALSYVSNDRATRILQNTSSFVEHFLYPNDNNKNNHNPKKHIDSVILRLARRNLNATAVYAAGNHHNDGRKNFNYVIEISPMLLKDKNYNKVAIVGAILRGMAKAWLFDAGSRAPPGLIDGMAEYVAELAGFRRDMVAGGGGGSPECESRGGRWWEDNEPRHVARWLHYCVKYKEGFIQRLNEAMRDTWHDRMVDEVLGMPIMKLCGLYNNASWVGSE</sequence>
<dbReference type="InterPro" id="IPR007541">
    <property type="entry name" value="Uncharacterised_BSP"/>
</dbReference>
<keyword evidence="1" id="KW-0812">Transmembrane</keyword>
<dbReference type="KEGG" id="aprc:113854200"/>
<keyword evidence="2" id="KW-1185">Reference proteome</keyword>
<dbReference type="RefSeq" id="XP_027340888.1">
    <property type="nucleotide sequence ID" value="XM_027485087.1"/>
</dbReference>